<dbReference type="GO" id="GO:0005658">
    <property type="term" value="C:alpha DNA polymerase:primase complex"/>
    <property type="evidence" value="ECO:0007669"/>
    <property type="project" value="UniProtKB-ARBA"/>
</dbReference>
<evidence type="ECO:0000256" key="4">
    <source>
        <dbReference type="ARBA" id="ARBA00022478"/>
    </source>
</evidence>
<reference evidence="14" key="1">
    <citation type="submission" date="2025-08" db="UniProtKB">
        <authorList>
            <consortium name="Ensembl"/>
        </authorList>
    </citation>
    <scope>IDENTIFICATION</scope>
</reference>
<dbReference type="InterPro" id="IPR002755">
    <property type="entry name" value="DNA_primase_S"/>
</dbReference>
<dbReference type="OMA" id="NVTRGFN"/>
<evidence type="ECO:0000256" key="1">
    <source>
        <dbReference type="ARBA" id="ARBA00001936"/>
    </source>
</evidence>
<evidence type="ECO:0000256" key="6">
    <source>
        <dbReference type="ARBA" id="ARBA00022679"/>
    </source>
</evidence>
<protein>
    <recommendedName>
        <fullName evidence="13">DNA primase</fullName>
        <ecNumber evidence="13">2.7.7.-</ecNumber>
    </recommendedName>
</protein>
<comment type="cofactor">
    <cofactor evidence="2">
        <name>Mg(2+)</name>
        <dbReference type="ChEBI" id="CHEBI:18420"/>
    </cofactor>
</comment>
<accession>A0A8C4Q6P1</accession>
<dbReference type="GO" id="GO:0006269">
    <property type="term" value="P:DNA replication, synthesis of primer"/>
    <property type="evidence" value="ECO:0007669"/>
    <property type="project" value="UniProtKB-KW"/>
</dbReference>
<keyword evidence="6 13" id="KW-0808">Transferase</keyword>
<dbReference type="InterPro" id="IPR014052">
    <property type="entry name" value="DNA_primase_ssu_euk/arc"/>
</dbReference>
<keyword evidence="15" id="KW-1185">Reference proteome</keyword>
<evidence type="ECO:0000256" key="13">
    <source>
        <dbReference type="RuleBase" id="RU003514"/>
    </source>
</evidence>
<dbReference type="GO" id="GO:0006270">
    <property type="term" value="P:DNA replication initiation"/>
    <property type="evidence" value="ECO:0007669"/>
    <property type="project" value="UniProtKB-ARBA"/>
</dbReference>
<dbReference type="GeneTree" id="ENSGT00390000011466"/>
<dbReference type="EC" id="2.7.7.-" evidence="13"/>
<name>A0A8C4Q6P1_EPTBU</name>
<keyword evidence="8 13" id="KW-0235">DNA replication</keyword>
<sequence length="430" mass="50369">MKQQLQHYRKKTMADADFCSAQLQDLLPLYYKRFFPFGRFFKWLNYGGVKKNYFQRREFSFTLKDDIYVRYQSFQSANEMEKEVHKAIPYKMDIGAVFSHRPNQRHCVKPSAFQAQEKELVFDIDMTDYDDVRTCCKLADICANCWPLMTFAIRVIDRALREDFGFKHRLWVYSGRRGVHCWVCDETARELSQAARSSIAEYLSVIKGGEGSIKKVNLSDPVHPSIQESLKLMKNDFEDYALVKQDFLGNEKKREKVLALMPDDLRTDMRSDFSSLTNSVNCWDRLKSCTQAKRAPDKWRHVHEEVMLQFCYPRLDVNVSKGVNHLLKSPFCVHPKTGRVCVPIDLNKVEDFDPFNVPTISQLCWELDHLPEVVDAQAVQVTEEGQKRRRKDYKKTSLAAAIRVFDSFLEDLEASWRGRLLRESDLKNEF</sequence>
<evidence type="ECO:0000256" key="7">
    <source>
        <dbReference type="ARBA" id="ARBA00022695"/>
    </source>
</evidence>
<evidence type="ECO:0000256" key="8">
    <source>
        <dbReference type="ARBA" id="ARBA00022705"/>
    </source>
</evidence>
<keyword evidence="5 13" id="KW-0639">Primosome</keyword>
<dbReference type="Proteomes" id="UP000694388">
    <property type="component" value="Unplaced"/>
</dbReference>
<dbReference type="Gene3D" id="3.90.920.10">
    <property type="entry name" value="DNA primase, PRIM domain"/>
    <property type="match status" value="1"/>
</dbReference>
<keyword evidence="7" id="KW-0548">Nucleotidyltransferase</keyword>
<dbReference type="CDD" id="cd04860">
    <property type="entry name" value="AE_Prim_S"/>
    <property type="match status" value="1"/>
</dbReference>
<keyword evidence="9" id="KW-0479">Metal-binding</keyword>
<dbReference type="GO" id="GO:0046872">
    <property type="term" value="F:metal ion binding"/>
    <property type="evidence" value="ECO:0007669"/>
    <property type="project" value="UniProtKB-KW"/>
</dbReference>
<evidence type="ECO:0000256" key="10">
    <source>
        <dbReference type="ARBA" id="ARBA00022833"/>
    </source>
</evidence>
<dbReference type="PANTHER" id="PTHR10536">
    <property type="entry name" value="DNA PRIMASE SMALL SUBUNIT"/>
    <property type="match status" value="1"/>
</dbReference>
<evidence type="ECO:0000313" key="15">
    <source>
        <dbReference type="Proteomes" id="UP000694388"/>
    </source>
</evidence>
<keyword evidence="4 13" id="KW-0240">DNA-directed RNA polymerase</keyword>
<dbReference type="Ensembl" id="ENSEBUT00000011349.1">
    <property type="protein sequence ID" value="ENSEBUP00000010795.1"/>
    <property type="gene ID" value="ENSEBUG00000006935.1"/>
</dbReference>
<evidence type="ECO:0000256" key="9">
    <source>
        <dbReference type="ARBA" id="ARBA00022723"/>
    </source>
</evidence>
<dbReference type="FunFam" id="3.90.920.10:FF:000001">
    <property type="entry name" value="DNA primase"/>
    <property type="match status" value="1"/>
</dbReference>
<comment type="cofactor">
    <cofactor evidence="1">
        <name>Mn(2+)</name>
        <dbReference type="ChEBI" id="CHEBI:29035"/>
    </cofactor>
</comment>
<keyword evidence="11" id="KW-0804">Transcription</keyword>
<evidence type="ECO:0000256" key="2">
    <source>
        <dbReference type="ARBA" id="ARBA00001946"/>
    </source>
</evidence>
<dbReference type="GO" id="GO:0003899">
    <property type="term" value="F:DNA-directed RNA polymerase activity"/>
    <property type="evidence" value="ECO:0007669"/>
    <property type="project" value="InterPro"/>
</dbReference>
<evidence type="ECO:0000313" key="14">
    <source>
        <dbReference type="Ensembl" id="ENSEBUP00000010795.1"/>
    </source>
</evidence>
<dbReference type="Pfam" id="PF01896">
    <property type="entry name" value="DNA_primase_S"/>
    <property type="match status" value="1"/>
</dbReference>
<evidence type="ECO:0000256" key="5">
    <source>
        <dbReference type="ARBA" id="ARBA00022515"/>
    </source>
</evidence>
<reference evidence="14" key="2">
    <citation type="submission" date="2025-09" db="UniProtKB">
        <authorList>
            <consortium name="Ensembl"/>
        </authorList>
    </citation>
    <scope>IDENTIFICATION</scope>
</reference>
<evidence type="ECO:0000256" key="3">
    <source>
        <dbReference type="ARBA" id="ARBA00009762"/>
    </source>
</evidence>
<proteinExistence type="inferred from homology"/>
<comment type="catalytic activity">
    <reaction evidence="12">
        <text>ssDNA + n NTP = ssDNA/pppN(pN)n-1 hybrid + (n-1) diphosphate.</text>
        <dbReference type="EC" id="2.7.7.102"/>
    </reaction>
</comment>
<keyword evidence="10" id="KW-0862">Zinc</keyword>
<comment type="similarity">
    <text evidence="3 13">Belongs to the eukaryotic-type primase small subunit family.</text>
</comment>
<organism evidence="14 15">
    <name type="scientific">Eptatretus burgeri</name>
    <name type="common">Inshore hagfish</name>
    <dbReference type="NCBI Taxonomy" id="7764"/>
    <lineage>
        <taxon>Eukaryota</taxon>
        <taxon>Metazoa</taxon>
        <taxon>Chordata</taxon>
        <taxon>Craniata</taxon>
        <taxon>Vertebrata</taxon>
        <taxon>Cyclostomata</taxon>
        <taxon>Myxini</taxon>
        <taxon>Myxiniformes</taxon>
        <taxon>Myxinidae</taxon>
        <taxon>Eptatretinae</taxon>
        <taxon>Eptatretus</taxon>
    </lineage>
</organism>
<evidence type="ECO:0000256" key="12">
    <source>
        <dbReference type="ARBA" id="ARBA00044677"/>
    </source>
</evidence>
<evidence type="ECO:0000256" key="11">
    <source>
        <dbReference type="ARBA" id="ARBA00023163"/>
    </source>
</evidence>
<dbReference type="NCBIfam" id="TIGR00335">
    <property type="entry name" value="primase_sml"/>
    <property type="match status" value="1"/>
</dbReference>
<dbReference type="AlphaFoldDB" id="A0A8C4Q6P1"/>
<dbReference type="SUPFAM" id="SSF56747">
    <property type="entry name" value="Prim-pol domain"/>
    <property type="match status" value="1"/>
</dbReference>